<sequence>MNKGINTFFEIFREEQARNSKDDPFIIGKVTNINPLIIQIEELSLYSKNLRINPYLLEWTETVNISTSTSEGHSHSINTITHPSKLNIGSYVACYGIEYDSKYNEYKRYCVLEVIS</sequence>
<dbReference type="EMBL" id="BK016094">
    <property type="protein sequence ID" value="DAF94545.1"/>
    <property type="molecule type" value="Genomic_DNA"/>
</dbReference>
<name>A0A8S5UJ66_9CAUD</name>
<proteinExistence type="predicted"/>
<reference evidence="1" key="1">
    <citation type="journal article" date="2021" name="Proc. Natl. Acad. Sci. U.S.A.">
        <title>A Catalog of Tens of Thousands of Viruses from Human Metagenomes Reveals Hidden Associations with Chronic Diseases.</title>
        <authorList>
            <person name="Tisza M.J."/>
            <person name="Buck C.B."/>
        </authorList>
    </citation>
    <scope>NUCLEOTIDE SEQUENCE</scope>
    <source>
        <strain evidence="1">Ct3gT1</strain>
    </source>
</reference>
<protein>
    <recommendedName>
        <fullName evidence="2">DUF2577 domain-containing protein</fullName>
    </recommendedName>
</protein>
<organism evidence="1">
    <name type="scientific">Siphoviridae sp. ct3gT1</name>
    <dbReference type="NCBI Taxonomy" id="2825323"/>
    <lineage>
        <taxon>Viruses</taxon>
        <taxon>Duplodnaviria</taxon>
        <taxon>Heunggongvirae</taxon>
        <taxon>Uroviricota</taxon>
        <taxon>Caudoviricetes</taxon>
    </lineage>
</organism>
<dbReference type="InterPro" id="IPR022555">
    <property type="entry name" value="DUF2577"/>
</dbReference>
<dbReference type="Pfam" id="PF10844">
    <property type="entry name" value="DUF2577"/>
    <property type="match status" value="1"/>
</dbReference>
<evidence type="ECO:0008006" key="2">
    <source>
        <dbReference type="Google" id="ProtNLM"/>
    </source>
</evidence>
<evidence type="ECO:0000313" key="1">
    <source>
        <dbReference type="EMBL" id="DAF94545.1"/>
    </source>
</evidence>
<accession>A0A8S5UJ66</accession>